<evidence type="ECO:0000313" key="2">
    <source>
        <dbReference type="Proteomes" id="UP001159363"/>
    </source>
</evidence>
<keyword evidence="2" id="KW-1185">Reference proteome</keyword>
<protein>
    <submittedName>
        <fullName evidence="1">Uncharacterized protein</fullName>
    </submittedName>
</protein>
<comment type="caution">
    <text evidence="1">The sequence shown here is derived from an EMBL/GenBank/DDBJ whole genome shotgun (WGS) entry which is preliminary data.</text>
</comment>
<gene>
    <name evidence="1" type="ORF">PR048_031798</name>
</gene>
<dbReference type="Proteomes" id="UP001159363">
    <property type="component" value="Chromosome 14"/>
</dbReference>
<reference evidence="1 2" key="1">
    <citation type="submission" date="2023-02" db="EMBL/GenBank/DDBJ databases">
        <title>LHISI_Scaffold_Assembly.</title>
        <authorList>
            <person name="Stuart O.P."/>
            <person name="Cleave R."/>
            <person name="Magrath M.J.L."/>
            <person name="Mikheyev A.S."/>
        </authorList>
    </citation>
    <scope>NUCLEOTIDE SEQUENCE [LARGE SCALE GENOMIC DNA]</scope>
    <source>
        <strain evidence="1">Daus_M_001</strain>
        <tissue evidence="1">Leg muscle</tissue>
    </source>
</reference>
<dbReference type="PANTHER" id="PTHR45943:SF1">
    <property type="entry name" value="E3 UBIQUITIN-PROTEIN LIGASE MYCBP2"/>
    <property type="match status" value="1"/>
</dbReference>
<accession>A0ABQ9GAA4</accession>
<name>A0ABQ9GAA4_9NEOP</name>
<sequence>MPVLVYHGQVERKVMGLALQDSRGVCEHPLSDISIAGEAVHPLPQTFHTLLQTIADLMLLLPMGSALQQMAVRCWGLRFTPADHMFLHR</sequence>
<organism evidence="1 2">
    <name type="scientific">Dryococelus australis</name>
    <dbReference type="NCBI Taxonomy" id="614101"/>
    <lineage>
        <taxon>Eukaryota</taxon>
        <taxon>Metazoa</taxon>
        <taxon>Ecdysozoa</taxon>
        <taxon>Arthropoda</taxon>
        <taxon>Hexapoda</taxon>
        <taxon>Insecta</taxon>
        <taxon>Pterygota</taxon>
        <taxon>Neoptera</taxon>
        <taxon>Polyneoptera</taxon>
        <taxon>Phasmatodea</taxon>
        <taxon>Verophasmatodea</taxon>
        <taxon>Anareolatae</taxon>
        <taxon>Phasmatidae</taxon>
        <taxon>Eurycanthinae</taxon>
        <taxon>Dryococelus</taxon>
    </lineage>
</organism>
<dbReference type="EMBL" id="JARBHB010000015">
    <property type="protein sequence ID" value="KAJ8867989.1"/>
    <property type="molecule type" value="Genomic_DNA"/>
</dbReference>
<proteinExistence type="predicted"/>
<evidence type="ECO:0000313" key="1">
    <source>
        <dbReference type="EMBL" id="KAJ8867989.1"/>
    </source>
</evidence>
<dbReference type="PANTHER" id="PTHR45943">
    <property type="entry name" value="E3 UBIQUITIN-PROTEIN LIGASE MYCBP2"/>
    <property type="match status" value="1"/>
</dbReference>